<gene>
    <name evidence="1" type="ORF">Scep_007129</name>
</gene>
<reference evidence="1 2" key="1">
    <citation type="submission" date="2024-01" db="EMBL/GenBank/DDBJ databases">
        <title>Genome assemblies of Stephania.</title>
        <authorList>
            <person name="Yang L."/>
        </authorList>
    </citation>
    <scope>NUCLEOTIDE SEQUENCE [LARGE SCALE GENOMIC DNA]</scope>
    <source>
        <strain evidence="1">JXDWG</strain>
        <tissue evidence="1">Leaf</tissue>
    </source>
</reference>
<name>A0AAP0PLH3_9MAGN</name>
<dbReference type="AlphaFoldDB" id="A0AAP0PLH3"/>
<protein>
    <submittedName>
        <fullName evidence="1">Uncharacterized protein</fullName>
    </submittedName>
</protein>
<organism evidence="1 2">
    <name type="scientific">Stephania cephalantha</name>
    <dbReference type="NCBI Taxonomy" id="152367"/>
    <lineage>
        <taxon>Eukaryota</taxon>
        <taxon>Viridiplantae</taxon>
        <taxon>Streptophyta</taxon>
        <taxon>Embryophyta</taxon>
        <taxon>Tracheophyta</taxon>
        <taxon>Spermatophyta</taxon>
        <taxon>Magnoliopsida</taxon>
        <taxon>Ranunculales</taxon>
        <taxon>Menispermaceae</taxon>
        <taxon>Menispermoideae</taxon>
        <taxon>Cissampelideae</taxon>
        <taxon>Stephania</taxon>
    </lineage>
</organism>
<sequence length="76" mass="8272">MFQNLAGQMAELLNIFRAQATAQSPVIHDVQEVTMALPTTQGEQATSVVRYEGKLVVAVPVQADLAVVSEMSREEK</sequence>
<evidence type="ECO:0000313" key="2">
    <source>
        <dbReference type="Proteomes" id="UP001419268"/>
    </source>
</evidence>
<proteinExistence type="predicted"/>
<keyword evidence="2" id="KW-1185">Reference proteome</keyword>
<evidence type="ECO:0000313" key="1">
    <source>
        <dbReference type="EMBL" id="KAK9148372.1"/>
    </source>
</evidence>
<accession>A0AAP0PLH3</accession>
<comment type="caution">
    <text evidence="1">The sequence shown here is derived from an EMBL/GenBank/DDBJ whole genome shotgun (WGS) entry which is preliminary data.</text>
</comment>
<dbReference type="Proteomes" id="UP001419268">
    <property type="component" value="Unassembled WGS sequence"/>
</dbReference>
<dbReference type="EMBL" id="JBBNAG010000003">
    <property type="protein sequence ID" value="KAK9148372.1"/>
    <property type="molecule type" value="Genomic_DNA"/>
</dbReference>